<sequence>MKRRRSNATRQTTLFEFSDARRASTTPSLASQSPRKKNLNTLDSSSDSEDIREIKLESAESSSSSSSSEDEKQEDDDEEASDQPLRTPRRTSVNRTTVKTESEGEDSDTLPLNIVQQRSARKAKRLAQTQSDDEEDSPPPKRRRLTRRRTIIVHENTDVDSAEEEDDLDSDCIIESRFRERRQTQYQKNLEKLKKRKQRKTASPSSDEDDDAENSESDGDSAPTLFKGAKPSNRNTSDEDDGDGGDGESDEGEDSESDWIVEDDPVAAPRLPAMFSMETHQDLAHQFKKVFQLFVHVAVHPSKKRKKEMERLLEDEYFRVPLKMVQRKLDGLRDSLVASSMWRPQFKKALQTYPEFVLTQLDFTIPGCDACHMGSRVATRRGALAGEPYNPIGFRELWKEKKSARKKKQKEKKKRQKKGKRSRSDSDSDSESESDEEEIKKQFDLGRFCAVRTQTFHEYCHWEYATFKAIEREIDDIRSSRENHSGGGFHRVAYMGGKEPPDDLTDADGICEWLDDRNVIEFEWSRIKGLMDRAHKLDADFKAGGGADRD</sequence>
<feature type="compositionally biased region" description="Polar residues" evidence="1">
    <location>
        <begin position="23"/>
        <end position="33"/>
    </location>
</feature>
<name>A8NF23_COPC7</name>
<dbReference type="OMA" id="HYVHFKR"/>
<dbReference type="GeneID" id="6009693"/>
<reference evidence="3 4" key="1">
    <citation type="journal article" date="2010" name="Proc. Natl. Acad. Sci. U.S.A.">
        <title>Insights into evolution of multicellular fungi from the assembled chromosomes of the mushroom Coprinopsis cinerea (Coprinus cinereus).</title>
        <authorList>
            <person name="Stajich J.E."/>
            <person name="Wilke S.K."/>
            <person name="Ahren D."/>
            <person name="Au C.H."/>
            <person name="Birren B.W."/>
            <person name="Borodovsky M."/>
            <person name="Burns C."/>
            <person name="Canback B."/>
            <person name="Casselton L.A."/>
            <person name="Cheng C.K."/>
            <person name="Deng J."/>
            <person name="Dietrich F.S."/>
            <person name="Fargo D.C."/>
            <person name="Farman M.L."/>
            <person name="Gathman A.C."/>
            <person name="Goldberg J."/>
            <person name="Guigo R."/>
            <person name="Hoegger P.J."/>
            <person name="Hooker J.B."/>
            <person name="Huggins A."/>
            <person name="James T.Y."/>
            <person name="Kamada T."/>
            <person name="Kilaru S."/>
            <person name="Kodira C."/>
            <person name="Kues U."/>
            <person name="Kupfer D."/>
            <person name="Kwan H.S."/>
            <person name="Lomsadze A."/>
            <person name="Li W."/>
            <person name="Lilly W.W."/>
            <person name="Ma L.J."/>
            <person name="Mackey A.J."/>
            <person name="Manning G."/>
            <person name="Martin F."/>
            <person name="Muraguchi H."/>
            <person name="Natvig D.O."/>
            <person name="Palmerini H."/>
            <person name="Ramesh M.A."/>
            <person name="Rehmeyer C.J."/>
            <person name="Roe B.A."/>
            <person name="Shenoy N."/>
            <person name="Stanke M."/>
            <person name="Ter-Hovhannisyan V."/>
            <person name="Tunlid A."/>
            <person name="Velagapudi R."/>
            <person name="Vision T.J."/>
            <person name="Zeng Q."/>
            <person name="Zolan M.E."/>
            <person name="Pukkila P.J."/>
        </authorList>
    </citation>
    <scope>NUCLEOTIDE SEQUENCE [LARGE SCALE GENOMIC DNA]</scope>
    <source>
        <strain evidence="4">Okayama-7 / 130 / ATCC MYA-4618 / FGSC 9003</strain>
    </source>
</reference>
<feature type="compositionally biased region" description="Acidic residues" evidence="1">
    <location>
        <begin position="206"/>
        <end position="219"/>
    </location>
</feature>
<feature type="region of interest" description="Disordered" evidence="1">
    <location>
        <begin position="1"/>
        <end position="260"/>
    </location>
</feature>
<dbReference type="eggNOG" id="ENOG502S7B9">
    <property type="taxonomic scope" value="Eukaryota"/>
</dbReference>
<dbReference type="EMBL" id="AACS02000002">
    <property type="protein sequence ID" value="EAU88626.1"/>
    <property type="molecule type" value="Genomic_DNA"/>
</dbReference>
<feature type="compositionally biased region" description="Acidic residues" evidence="1">
    <location>
        <begin position="238"/>
        <end position="260"/>
    </location>
</feature>
<protein>
    <recommendedName>
        <fullName evidence="2">DUF4211 domain-containing protein</fullName>
    </recommendedName>
</protein>
<evidence type="ECO:0000313" key="4">
    <source>
        <dbReference type="Proteomes" id="UP000001861"/>
    </source>
</evidence>
<feature type="compositionally biased region" description="Acidic residues" evidence="1">
    <location>
        <begin position="158"/>
        <end position="172"/>
    </location>
</feature>
<dbReference type="PANTHER" id="PTHR14689">
    <property type="entry name" value="PHORBOL-ESTER_DAG-TYPE DOMAIN-CONTAINING PROTEIN"/>
    <property type="match status" value="1"/>
</dbReference>
<feature type="compositionally biased region" description="Basic and acidic residues" evidence="1">
    <location>
        <begin position="174"/>
        <end position="183"/>
    </location>
</feature>
<evidence type="ECO:0000259" key="2">
    <source>
        <dbReference type="Pfam" id="PF13926"/>
    </source>
</evidence>
<dbReference type="OrthoDB" id="21499at2759"/>
<dbReference type="AlphaFoldDB" id="A8NF23"/>
<accession>A8NF23</accession>
<gene>
    <name evidence="3" type="ORF">CC1G_12018</name>
</gene>
<evidence type="ECO:0000313" key="3">
    <source>
        <dbReference type="EMBL" id="EAU88626.1"/>
    </source>
</evidence>
<evidence type="ECO:0000256" key="1">
    <source>
        <dbReference type="SAM" id="MobiDB-lite"/>
    </source>
</evidence>
<feature type="compositionally biased region" description="Basic residues" evidence="1">
    <location>
        <begin position="140"/>
        <end position="151"/>
    </location>
</feature>
<dbReference type="KEGG" id="cci:CC1G_12018"/>
<comment type="caution">
    <text evidence="3">The sequence shown here is derived from an EMBL/GenBank/DDBJ whole genome shotgun (WGS) entry which is preliminary data.</text>
</comment>
<dbReference type="STRING" id="240176.A8NF23"/>
<dbReference type="PANTHER" id="PTHR14689:SF0">
    <property type="entry name" value="COILED-COIL DOMAIN-CONTAINING PROTEIN 82"/>
    <property type="match status" value="1"/>
</dbReference>
<feature type="compositionally biased region" description="Basic residues" evidence="1">
    <location>
        <begin position="402"/>
        <end position="421"/>
    </location>
</feature>
<dbReference type="InParanoid" id="A8NF23"/>
<dbReference type="InterPro" id="IPR025451">
    <property type="entry name" value="DUF4211"/>
</dbReference>
<dbReference type="Proteomes" id="UP000001861">
    <property type="component" value="Unassembled WGS sequence"/>
</dbReference>
<dbReference type="GO" id="GO:0005634">
    <property type="term" value="C:nucleus"/>
    <property type="evidence" value="ECO:0007669"/>
    <property type="project" value="TreeGrafter"/>
</dbReference>
<feature type="compositionally biased region" description="Basic and acidic residues" evidence="1">
    <location>
        <begin position="49"/>
        <end position="58"/>
    </location>
</feature>
<dbReference type="RefSeq" id="XP_001833193.1">
    <property type="nucleotide sequence ID" value="XM_001833141.1"/>
</dbReference>
<keyword evidence="4" id="KW-1185">Reference proteome</keyword>
<feature type="domain" description="DUF4211" evidence="2">
    <location>
        <begin position="258"/>
        <end position="391"/>
    </location>
</feature>
<proteinExistence type="predicted"/>
<feature type="compositionally biased region" description="Acidic residues" evidence="1">
    <location>
        <begin position="71"/>
        <end position="81"/>
    </location>
</feature>
<organism evidence="3 4">
    <name type="scientific">Coprinopsis cinerea (strain Okayama-7 / 130 / ATCC MYA-4618 / FGSC 9003)</name>
    <name type="common">Inky cap fungus</name>
    <name type="synonym">Hormographiella aspergillata</name>
    <dbReference type="NCBI Taxonomy" id="240176"/>
    <lineage>
        <taxon>Eukaryota</taxon>
        <taxon>Fungi</taxon>
        <taxon>Dikarya</taxon>
        <taxon>Basidiomycota</taxon>
        <taxon>Agaricomycotina</taxon>
        <taxon>Agaricomycetes</taxon>
        <taxon>Agaricomycetidae</taxon>
        <taxon>Agaricales</taxon>
        <taxon>Agaricineae</taxon>
        <taxon>Psathyrellaceae</taxon>
        <taxon>Coprinopsis</taxon>
    </lineage>
</organism>
<feature type="compositionally biased region" description="Acidic residues" evidence="1">
    <location>
        <begin position="427"/>
        <end position="437"/>
    </location>
</feature>
<dbReference type="VEuPathDB" id="FungiDB:CC1G_12018"/>
<dbReference type="Pfam" id="PF13926">
    <property type="entry name" value="DUF4211"/>
    <property type="match status" value="1"/>
</dbReference>
<feature type="compositionally biased region" description="Polar residues" evidence="1">
    <location>
        <begin position="90"/>
        <end position="99"/>
    </location>
</feature>
<feature type="region of interest" description="Disordered" evidence="1">
    <location>
        <begin position="401"/>
        <end position="437"/>
    </location>
</feature>